<reference evidence="2" key="1">
    <citation type="submission" date="2020-11" db="EMBL/GenBank/DDBJ databases">
        <title>Bacterial whole genome sequence for Panacibacter sp. DH6.</title>
        <authorList>
            <person name="Le V."/>
            <person name="Ko S."/>
            <person name="Ahn C.-Y."/>
            <person name="Oh H.-M."/>
        </authorList>
    </citation>
    <scope>NUCLEOTIDE SEQUENCE</scope>
    <source>
        <strain evidence="2">DH6</strain>
    </source>
</reference>
<sequence length="212" mass="23176">MHPKFTLVLATTLAFATASKAQISKGSAILGGNVSFNHTSSSGSNTNYLAVSPNFGKVYSDNKVAGISLRYAYRSASVDKSLNTHSFGGGFYLAQYKPLGKNFYMFIRESLNINFDREKRQQYNGELYIQDTKTLSAGITINPGVAYDFSRKVQFELLFLNDLISAGYQTSKTTDKLSTGDVSGKQDIFYAGANTLTNLTALNVGVKVFFGR</sequence>
<dbReference type="Proteomes" id="UP000628448">
    <property type="component" value="Unassembled WGS sequence"/>
</dbReference>
<protein>
    <recommendedName>
        <fullName evidence="4">Outer membrane protein beta-barrel domain-containing protein</fullName>
    </recommendedName>
</protein>
<comment type="caution">
    <text evidence="2">The sequence shown here is derived from an EMBL/GenBank/DDBJ whole genome shotgun (WGS) entry which is preliminary data.</text>
</comment>
<evidence type="ECO:0000256" key="1">
    <source>
        <dbReference type="SAM" id="SignalP"/>
    </source>
</evidence>
<dbReference type="RefSeq" id="WP_196989597.1">
    <property type="nucleotide sequence ID" value="NZ_JADWYR010000001.1"/>
</dbReference>
<evidence type="ECO:0000313" key="2">
    <source>
        <dbReference type="EMBL" id="MBG9375552.1"/>
    </source>
</evidence>
<dbReference type="AlphaFoldDB" id="A0A931GYE3"/>
<gene>
    <name evidence="2" type="ORF">I5907_04860</name>
</gene>
<evidence type="ECO:0000313" key="3">
    <source>
        <dbReference type="Proteomes" id="UP000628448"/>
    </source>
</evidence>
<name>A0A931GYE3_9BACT</name>
<accession>A0A931GYE3</accession>
<organism evidence="2 3">
    <name type="scientific">Panacibacter microcysteis</name>
    <dbReference type="NCBI Taxonomy" id="2793269"/>
    <lineage>
        <taxon>Bacteria</taxon>
        <taxon>Pseudomonadati</taxon>
        <taxon>Bacteroidota</taxon>
        <taxon>Chitinophagia</taxon>
        <taxon>Chitinophagales</taxon>
        <taxon>Chitinophagaceae</taxon>
        <taxon>Panacibacter</taxon>
    </lineage>
</organism>
<dbReference type="EMBL" id="JADWYR010000001">
    <property type="protein sequence ID" value="MBG9375552.1"/>
    <property type="molecule type" value="Genomic_DNA"/>
</dbReference>
<keyword evidence="3" id="KW-1185">Reference proteome</keyword>
<proteinExistence type="predicted"/>
<keyword evidence="1" id="KW-0732">Signal</keyword>
<evidence type="ECO:0008006" key="4">
    <source>
        <dbReference type="Google" id="ProtNLM"/>
    </source>
</evidence>
<feature type="chain" id="PRO_5037297656" description="Outer membrane protein beta-barrel domain-containing protein" evidence="1">
    <location>
        <begin position="22"/>
        <end position="212"/>
    </location>
</feature>
<feature type="signal peptide" evidence="1">
    <location>
        <begin position="1"/>
        <end position="21"/>
    </location>
</feature>